<protein>
    <submittedName>
        <fullName evidence="1">Uncharacterized protein</fullName>
    </submittedName>
</protein>
<gene>
    <name evidence="1" type="ORF">PREVCOP_05467</name>
</gene>
<dbReference type="AlphaFoldDB" id="D1PE20"/>
<name>D1PE20_9BACT</name>
<reference evidence="1" key="1">
    <citation type="submission" date="2009-11" db="EMBL/GenBank/DDBJ databases">
        <authorList>
            <person name="Weinstock G."/>
            <person name="Sodergren E."/>
            <person name="Clifton S."/>
            <person name="Fulton L."/>
            <person name="Fulton B."/>
            <person name="Courtney L."/>
            <person name="Fronick C."/>
            <person name="Harrison M."/>
            <person name="Strong C."/>
            <person name="Farmer C."/>
            <person name="Delahaunty K."/>
            <person name="Markovic C."/>
            <person name="Hall O."/>
            <person name="Minx P."/>
            <person name="Tomlinson C."/>
            <person name="Mitreva M."/>
            <person name="Nelson J."/>
            <person name="Hou S."/>
            <person name="Wollam A."/>
            <person name="Pepin K.H."/>
            <person name="Johnson M."/>
            <person name="Bhonagiri V."/>
            <person name="Nash W.E."/>
            <person name="Warren W."/>
            <person name="Chinwalla A."/>
            <person name="Mardis E.R."/>
            <person name="Wilson R.K."/>
        </authorList>
    </citation>
    <scope>NUCLEOTIDE SEQUENCE [LARGE SCALE GENOMIC DNA]</scope>
    <source>
        <strain evidence="1">DSM 18205</strain>
    </source>
</reference>
<dbReference type="HOGENOM" id="CLU_3220097_0_0_10"/>
<dbReference type="Proteomes" id="UP000004477">
    <property type="component" value="Unassembled WGS sequence"/>
</dbReference>
<dbReference type="EMBL" id="ACBX02000017">
    <property type="protein sequence ID" value="EFB35053.1"/>
    <property type="molecule type" value="Genomic_DNA"/>
</dbReference>
<evidence type="ECO:0000313" key="1">
    <source>
        <dbReference type="EMBL" id="EFB35053.1"/>
    </source>
</evidence>
<dbReference type="STRING" id="537011.PREVCOP_05467"/>
<sequence>MHASARMHIYNNVYTKIHHAKIFIDVKNRLKKQLFCEKIWWNEK</sequence>
<dbReference type="PaxDb" id="537011-PREVCOP_05467"/>
<keyword evidence="2" id="KW-1185">Reference proteome</keyword>
<evidence type="ECO:0000313" key="2">
    <source>
        <dbReference type="Proteomes" id="UP000004477"/>
    </source>
</evidence>
<accession>D1PE20</accession>
<proteinExistence type="predicted"/>
<comment type="caution">
    <text evidence="1">The sequence shown here is derived from an EMBL/GenBank/DDBJ whole genome shotgun (WGS) entry which is preliminary data.</text>
</comment>
<organism evidence="1 2">
    <name type="scientific">Segatella copri DSM 18205</name>
    <dbReference type="NCBI Taxonomy" id="537011"/>
    <lineage>
        <taxon>Bacteria</taxon>
        <taxon>Pseudomonadati</taxon>
        <taxon>Bacteroidota</taxon>
        <taxon>Bacteroidia</taxon>
        <taxon>Bacteroidales</taxon>
        <taxon>Prevotellaceae</taxon>
        <taxon>Segatella</taxon>
    </lineage>
</organism>